<evidence type="ECO:0000259" key="2">
    <source>
        <dbReference type="PROSITE" id="PS50921"/>
    </source>
</evidence>
<accession>A0ABV5ELY2</accession>
<dbReference type="InterPro" id="IPR002645">
    <property type="entry name" value="STAS_dom"/>
</dbReference>
<dbReference type="PROSITE" id="PS50801">
    <property type="entry name" value="STAS"/>
    <property type="match status" value="1"/>
</dbReference>
<dbReference type="SUPFAM" id="SSF52172">
    <property type="entry name" value="CheY-like"/>
    <property type="match status" value="1"/>
</dbReference>
<dbReference type="Pfam" id="PF13466">
    <property type="entry name" value="STAS_2"/>
    <property type="match status" value="1"/>
</dbReference>
<dbReference type="PROSITE" id="PS50921">
    <property type="entry name" value="ANTAR"/>
    <property type="match status" value="1"/>
</dbReference>
<feature type="domain" description="STAS" evidence="1">
    <location>
        <begin position="13"/>
        <end position="104"/>
    </location>
</feature>
<evidence type="ECO:0000259" key="1">
    <source>
        <dbReference type="PROSITE" id="PS50801"/>
    </source>
</evidence>
<keyword evidence="4" id="KW-1185">Reference proteome</keyword>
<organism evidence="3 4">
    <name type="scientific">Streptomyces broussonetiae</name>
    <dbReference type="NCBI Taxonomy" id="2686304"/>
    <lineage>
        <taxon>Bacteria</taxon>
        <taxon>Bacillati</taxon>
        <taxon>Actinomycetota</taxon>
        <taxon>Actinomycetes</taxon>
        <taxon>Kitasatosporales</taxon>
        <taxon>Streptomycetaceae</taxon>
        <taxon>Streptomyces</taxon>
    </lineage>
</organism>
<evidence type="ECO:0000313" key="3">
    <source>
        <dbReference type="EMBL" id="MFB8777867.1"/>
    </source>
</evidence>
<dbReference type="Gene3D" id="1.10.10.10">
    <property type="entry name" value="Winged helix-like DNA-binding domain superfamily/Winged helix DNA-binding domain"/>
    <property type="match status" value="1"/>
</dbReference>
<name>A0ABV5ELY2_9ACTN</name>
<dbReference type="InterPro" id="IPR005561">
    <property type="entry name" value="ANTAR"/>
</dbReference>
<reference evidence="3 4" key="1">
    <citation type="submission" date="2024-01" db="EMBL/GenBank/DDBJ databases">
        <title>Genome mining of biosynthetic gene clusters to explore secondary metabolites of Streptomyces sp.</title>
        <authorList>
            <person name="Baig A."/>
            <person name="Ajitkumar Shintre N."/>
            <person name="Kumar H."/>
            <person name="Anbarasu A."/>
            <person name="Ramaiah S."/>
        </authorList>
    </citation>
    <scope>NUCLEOTIDE SEQUENCE [LARGE SCALE GENOMIC DNA]</scope>
    <source>
        <strain evidence="3 4">A57</strain>
    </source>
</reference>
<dbReference type="InterPro" id="IPR058548">
    <property type="entry name" value="MlaB-like_STAS"/>
</dbReference>
<dbReference type="PANTHER" id="PTHR33495:SF2">
    <property type="entry name" value="ANTI-SIGMA FACTOR ANTAGONIST TM_1081-RELATED"/>
    <property type="match status" value="1"/>
</dbReference>
<feature type="domain" description="ANTAR" evidence="2">
    <location>
        <begin position="119"/>
        <end position="180"/>
    </location>
</feature>
<protein>
    <submittedName>
        <fullName evidence="3">ANTAR domain-containing protein</fullName>
    </submittedName>
</protein>
<sequence>MPESARCASPPSELVDIRDEGTRALVTVRGELGLSVDEELAKALRVAVADAEEGVDLDLTAVEFCDCSTLNTLLTVREEAMADGKTVTVRATGPAAGRLLALTGTLSLFTPAPPGGESGPNLGVEVVQLRRAMQTRPVIDLARGVLMASFGLSPDQAWDVLVTASQNTNTKLHRLADDLVTAVQGDPLPDAVQRQVAAAVARVKEPDPEAV</sequence>
<dbReference type="EMBL" id="JAYMRP010000058">
    <property type="protein sequence ID" value="MFB8777867.1"/>
    <property type="molecule type" value="Genomic_DNA"/>
</dbReference>
<dbReference type="Gene3D" id="3.30.750.24">
    <property type="entry name" value="STAS domain"/>
    <property type="match status" value="1"/>
</dbReference>
<dbReference type="RefSeq" id="WP_376736300.1">
    <property type="nucleotide sequence ID" value="NZ_JAYMRP010000058.1"/>
</dbReference>
<proteinExistence type="predicted"/>
<dbReference type="Proteomes" id="UP001585080">
    <property type="component" value="Unassembled WGS sequence"/>
</dbReference>
<dbReference type="PANTHER" id="PTHR33495">
    <property type="entry name" value="ANTI-SIGMA FACTOR ANTAGONIST TM_1081-RELATED-RELATED"/>
    <property type="match status" value="1"/>
</dbReference>
<dbReference type="SMART" id="SM01012">
    <property type="entry name" value="ANTAR"/>
    <property type="match status" value="1"/>
</dbReference>
<evidence type="ECO:0000313" key="4">
    <source>
        <dbReference type="Proteomes" id="UP001585080"/>
    </source>
</evidence>
<dbReference type="SUPFAM" id="SSF52091">
    <property type="entry name" value="SpoIIaa-like"/>
    <property type="match status" value="1"/>
</dbReference>
<dbReference type="InterPro" id="IPR036513">
    <property type="entry name" value="STAS_dom_sf"/>
</dbReference>
<dbReference type="CDD" id="cd07043">
    <property type="entry name" value="STAS_anti-anti-sigma_factors"/>
    <property type="match status" value="1"/>
</dbReference>
<dbReference type="Pfam" id="PF03861">
    <property type="entry name" value="ANTAR"/>
    <property type="match status" value="1"/>
</dbReference>
<comment type="caution">
    <text evidence="3">The sequence shown here is derived from an EMBL/GenBank/DDBJ whole genome shotgun (WGS) entry which is preliminary data.</text>
</comment>
<gene>
    <name evidence="3" type="ORF">VSS16_35035</name>
</gene>
<dbReference type="InterPro" id="IPR011006">
    <property type="entry name" value="CheY-like_superfamily"/>
</dbReference>
<dbReference type="InterPro" id="IPR036388">
    <property type="entry name" value="WH-like_DNA-bd_sf"/>
</dbReference>